<evidence type="ECO:0000313" key="6">
    <source>
        <dbReference type="Proteomes" id="UP000187464"/>
    </source>
</evidence>
<feature type="domain" description="Fido" evidence="4">
    <location>
        <begin position="101"/>
        <end position="246"/>
    </location>
</feature>
<protein>
    <submittedName>
        <fullName evidence="5">Fic family protein</fullName>
    </submittedName>
</protein>
<evidence type="ECO:0000256" key="2">
    <source>
        <dbReference type="PIRSR" id="PIRSR640198-1"/>
    </source>
</evidence>
<dbReference type="EMBL" id="LT605205">
    <property type="protein sequence ID" value="SCD21992.1"/>
    <property type="molecule type" value="Genomic_DNA"/>
</dbReference>
<dbReference type="AlphaFoldDB" id="A0A1R3T6Y6"/>
<dbReference type="InterPro" id="IPR003812">
    <property type="entry name" value="Fido"/>
</dbReference>
<feature type="binding site" evidence="1">
    <location>
        <position position="224"/>
    </location>
    <ligand>
        <name>ATP</name>
        <dbReference type="ChEBI" id="CHEBI:30616"/>
    </ligand>
</feature>
<accession>A0A1R3T6Y6</accession>
<dbReference type="STRING" id="1642647.PSM36_3204"/>
<name>A0A1R3T6Y6_9BACT</name>
<feature type="active site" evidence="2">
    <location>
        <position position="182"/>
    </location>
</feature>
<dbReference type="PANTHER" id="PTHR13504:SF35">
    <property type="entry name" value="PROTEIN ADENYLYLTRANSFERASE SOFIC"/>
    <property type="match status" value="1"/>
</dbReference>
<dbReference type="InterPro" id="IPR025758">
    <property type="entry name" value="Fic/DOC_N"/>
</dbReference>
<organism evidence="5 6">
    <name type="scientific">Proteiniphilum saccharofermentans</name>
    <dbReference type="NCBI Taxonomy" id="1642647"/>
    <lineage>
        <taxon>Bacteria</taxon>
        <taxon>Pseudomonadati</taxon>
        <taxon>Bacteroidota</taxon>
        <taxon>Bacteroidia</taxon>
        <taxon>Bacteroidales</taxon>
        <taxon>Dysgonomonadaceae</taxon>
        <taxon>Proteiniphilum</taxon>
    </lineage>
</organism>
<dbReference type="SUPFAM" id="SSF140931">
    <property type="entry name" value="Fic-like"/>
    <property type="match status" value="1"/>
</dbReference>
<dbReference type="Proteomes" id="UP000187464">
    <property type="component" value="Chromosome I"/>
</dbReference>
<evidence type="ECO:0000256" key="3">
    <source>
        <dbReference type="PIRSR" id="PIRSR640198-2"/>
    </source>
</evidence>
<dbReference type="RefSeq" id="WP_232001474.1">
    <property type="nucleotide sequence ID" value="NZ_LT605205.1"/>
</dbReference>
<gene>
    <name evidence="5" type="ORF">PSM36_3204</name>
</gene>
<dbReference type="InterPro" id="IPR026287">
    <property type="entry name" value="SoFic-like"/>
</dbReference>
<keyword evidence="1" id="KW-0067">ATP-binding</keyword>
<reference evidence="5 6" key="1">
    <citation type="submission" date="2016-08" db="EMBL/GenBank/DDBJ databases">
        <authorList>
            <person name="Seilhamer J.J."/>
        </authorList>
    </citation>
    <scope>NUCLEOTIDE SEQUENCE [LARGE SCALE GENOMIC DNA]</scope>
    <source>
        <strain evidence="5">M3/6</strain>
    </source>
</reference>
<dbReference type="KEGG" id="psac:PSM36_3204"/>
<dbReference type="PIRSF" id="PIRSF038925">
    <property type="entry name" value="AMP-prot_trans"/>
    <property type="match status" value="1"/>
</dbReference>
<dbReference type="Pfam" id="PF13784">
    <property type="entry name" value="Fic_N"/>
    <property type="match status" value="1"/>
</dbReference>
<dbReference type="GO" id="GO:0005524">
    <property type="term" value="F:ATP binding"/>
    <property type="evidence" value="ECO:0007669"/>
    <property type="project" value="UniProtKB-KW"/>
</dbReference>
<feature type="binding site" evidence="1">
    <location>
        <begin position="187"/>
        <end position="193"/>
    </location>
    <ligand>
        <name>ATP</name>
        <dbReference type="ChEBI" id="CHEBI:30616"/>
    </ligand>
</feature>
<sequence length="364" mass="41742">MELDVETKSVLRQLNEANKKLAELKGVALTIPNENILINTLVLQEAKDSSAVENIVTTHDDLYKADLDLRGMAVSATTKEVLNYAEALRYGFQLIRNHKVLTNNNIKDIQQKLEKNSAGFRSVPGTTLKNQAGDVVYTPPQDKREIENYMDNLQDFINDTSVSQLDPLIKMAIIHHQFESIHPFYDGNGRTGRIINVLYLVINGLLDLPILYLSRYIISNKSEYYRLIQSVRETNDWESWILFILKGVEETAGQTIQLVKGISKLMQDYKFKVRELLKKSYSHELLNNLFSHPYTKIEFVMADVGVTRLTATSYLDKLVQAKLLEKLKSGRYNYYLNIPLINLLMNNSADLRHKDVEQIESVNE</sequence>
<dbReference type="PANTHER" id="PTHR13504">
    <property type="entry name" value="FIDO DOMAIN-CONTAINING PROTEIN DDB_G0283145"/>
    <property type="match status" value="1"/>
</dbReference>
<feature type="binding site" evidence="1">
    <location>
        <position position="53"/>
    </location>
    <ligand>
        <name>ATP</name>
        <dbReference type="ChEBI" id="CHEBI:30616"/>
    </ligand>
</feature>
<proteinExistence type="predicted"/>
<keyword evidence="1" id="KW-0547">Nucleotide-binding</keyword>
<dbReference type="InterPro" id="IPR048770">
    <property type="entry name" value="SoFic-like_C"/>
</dbReference>
<keyword evidence="6" id="KW-1185">Reference proteome</keyword>
<feature type="binding site" evidence="3">
    <location>
        <begin position="186"/>
        <end position="193"/>
    </location>
    <ligand>
        <name>ATP</name>
        <dbReference type="ChEBI" id="CHEBI:30616"/>
    </ligand>
</feature>
<dbReference type="InterPro" id="IPR040198">
    <property type="entry name" value="Fido_containing"/>
</dbReference>
<dbReference type="InterPro" id="IPR036597">
    <property type="entry name" value="Fido-like_dom_sf"/>
</dbReference>
<feature type="binding site" evidence="3">
    <location>
        <begin position="224"/>
        <end position="225"/>
    </location>
    <ligand>
        <name>ATP</name>
        <dbReference type="ChEBI" id="CHEBI:30616"/>
    </ligand>
</feature>
<dbReference type="Pfam" id="PF21248">
    <property type="entry name" value="SoFic-like_C"/>
    <property type="match status" value="1"/>
</dbReference>
<dbReference type="Gene3D" id="1.10.3290.10">
    <property type="entry name" value="Fido-like domain"/>
    <property type="match status" value="1"/>
</dbReference>
<dbReference type="PROSITE" id="PS51459">
    <property type="entry name" value="FIDO"/>
    <property type="match status" value="1"/>
</dbReference>
<evidence type="ECO:0000313" key="5">
    <source>
        <dbReference type="EMBL" id="SCD21992.1"/>
    </source>
</evidence>
<feature type="binding site" evidence="1">
    <location>
        <position position="182"/>
    </location>
    <ligand>
        <name>ATP</name>
        <dbReference type="ChEBI" id="CHEBI:30616"/>
    </ligand>
</feature>
<evidence type="ECO:0000256" key="1">
    <source>
        <dbReference type="PIRSR" id="PIRSR038925-1"/>
    </source>
</evidence>
<dbReference type="Pfam" id="PF02661">
    <property type="entry name" value="Fic"/>
    <property type="match status" value="1"/>
</dbReference>
<evidence type="ECO:0000259" key="4">
    <source>
        <dbReference type="PROSITE" id="PS51459"/>
    </source>
</evidence>